<evidence type="ECO:0000256" key="1">
    <source>
        <dbReference type="ARBA" id="ARBA00006622"/>
    </source>
</evidence>
<gene>
    <name evidence="7" type="ORF">SBA1_160020</name>
</gene>
<evidence type="ECO:0000256" key="6">
    <source>
        <dbReference type="PIRSR" id="PIRSR610300-50"/>
    </source>
</evidence>
<accession>A0A2U3KAS6</accession>
<dbReference type="Proteomes" id="UP000238701">
    <property type="component" value="Unassembled WGS sequence"/>
</dbReference>
<evidence type="ECO:0000313" key="7">
    <source>
        <dbReference type="EMBL" id="SPF36650.1"/>
    </source>
</evidence>
<keyword evidence="2" id="KW-0479">Metal-binding</keyword>
<dbReference type="InterPro" id="IPR014710">
    <property type="entry name" value="RmlC-like_jellyroll"/>
</dbReference>
<dbReference type="GO" id="GO:0019448">
    <property type="term" value="P:L-cysteine catabolic process"/>
    <property type="evidence" value="ECO:0007669"/>
    <property type="project" value="TreeGrafter"/>
</dbReference>
<dbReference type="Gene3D" id="2.60.120.10">
    <property type="entry name" value="Jelly Rolls"/>
    <property type="match status" value="1"/>
</dbReference>
<evidence type="ECO:0000313" key="8">
    <source>
        <dbReference type="Proteomes" id="UP000238701"/>
    </source>
</evidence>
<dbReference type="CDD" id="cd10548">
    <property type="entry name" value="cupin_CDO"/>
    <property type="match status" value="1"/>
</dbReference>
<evidence type="ECO:0008006" key="9">
    <source>
        <dbReference type="Google" id="ProtNLM"/>
    </source>
</evidence>
<dbReference type="AlphaFoldDB" id="A0A2U3KAS6"/>
<keyword evidence="3" id="KW-0223">Dioxygenase</keyword>
<evidence type="ECO:0000256" key="4">
    <source>
        <dbReference type="ARBA" id="ARBA00023002"/>
    </source>
</evidence>
<keyword evidence="6" id="KW-0883">Thioether bond</keyword>
<dbReference type="GO" id="GO:0008198">
    <property type="term" value="F:ferrous iron binding"/>
    <property type="evidence" value="ECO:0007669"/>
    <property type="project" value="TreeGrafter"/>
</dbReference>
<dbReference type="EMBL" id="OMOD01000068">
    <property type="protein sequence ID" value="SPF36650.1"/>
    <property type="molecule type" value="Genomic_DNA"/>
</dbReference>
<dbReference type="Pfam" id="PF05995">
    <property type="entry name" value="CDO_I"/>
    <property type="match status" value="1"/>
</dbReference>
<organism evidence="7 8">
    <name type="scientific">Candidatus Sulfotelmatobacter kueseliae</name>
    <dbReference type="NCBI Taxonomy" id="2042962"/>
    <lineage>
        <taxon>Bacteria</taxon>
        <taxon>Pseudomonadati</taxon>
        <taxon>Acidobacteriota</taxon>
        <taxon>Terriglobia</taxon>
        <taxon>Terriglobales</taxon>
        <taxon>Candidatus Korobacteraceae</taxon>
        <taxon>Candidatus Sulfotelmatobacter</taxon>
    </lineage>
</organism>
<keyword evidence="4" id="KW-0560">Oxidoreductase</keyword>
<evidence type="ECO:0000256" key="3">
    <source>
        <dbReference type="ARBA" id="ARBA00022964"/>
    </source>
</evidence>
<dbReference type="InterPro" id="IPR011051">
    <property type="entry name" value="RmlC_Cupin_sf"/>
</dbReference>
<dbReference type="PANTHER" id="PTHR12918:SF1">
    <property type="entry name" value="CYSTEINE DIOXYGENASE TYPE 1"/>
    <property type="match status" value="1"/>
</dbReference>
<comment type="similarity">
    <text evidence="1">Belongs to the cysteine dioxygenase family.</text>
</comment>
<dbReference type="SUPFAM" id="SSF51182">
    <property type="entry name" value="RmlC-like cupins"/>
    <property type="match status" value="1"/>
</dbReference>
<evidence type="ECO:0000256" key="2">
    <source>
        <dbReference type="ARBA" id="ARBA00022723"/>
    </source>
</evidence>
<dbReference type="InterPro" id="IPR010300">
    <property type="entry name" value="CDO_1"/>
</dbReference>
<reference evidence="8" key="1">
    <citation type="submission" date="2018-02" db="EMBL/GenBank/DDBJ databases">
        <authorList>
            <person name="Hausmann B."/>
        </authorList>
    </citation>
    <scope>NUCLEOTIDE SEQUENCE [LARGE SCALE GENOMIC DNA]</scope>
    <source>
        <strain evidence="8">Peat soil MAG SbA1</strain>
    </source>
</reference>
<proteinExistence type="inferred from homology"/>
<feature type="cross-link" description="3'-(S-cysteinyl)-tyrosine (Cys-Tyr)" evidence="6">
    <location>
        <begin position="67"/>
        <end position="136"/>
    </location>
</feature>
<sequence>METGEAIHTVAMTEQKAFHGWNQRCSLFQVVAQIEQKMNACSLYELLAICWETGQISAIHNHNDQNCWMAVPMGKLIVQNYHILDQDLDAGRCRIEKADVIEMDPTDPVAVNPNSPVRKVFNPREFGNRAISFHIYSRPFSSCTVFSEDQKTCRDVDLVYTSEYGIRKDRAVC</sequence>
<keyword evidence="5" id="KW-0408">Iron</keyword>
<dbReference type="GO" id="GO:0017172">
    <property type="term" value="F:cysteine dioxygenase activity"/>
    <property type="evidence" value="ECO:0007669"/>
    <property type="project" value="TreeGrafter"/>
</dbReference>
<name>A0A2U3KAS6_9BACT</name>
<evidence type="ECO:0000256" key="5">
    <source>
        <dbReference type="ARBA" id="ARBA00023004"/>
    </source>
</evidence>
<protein>
    <recommendedName>
        <fullName evidence="9">Cysteine dioxygenase type I</fullName>
    </recommendedName>
</protein>
<dbReference type="PANTHER" id="PTHR12918">
    <property type="entry name" value="CYSTEINE DIOXYGENASE"/>
    <property type="match status" value="1"/>
</dbReference>